<dbReference type="Proteomes" id="UP000479710">
    <property type="component" value="Unassembled WGS sequence"/>
</dbReference>
<proteinExistence type="predicted"/>
<keyword evidence="2" id="KW-1185">Reference proteome</keyword>
<accession>A0A6G1BLF7</accession>
<dbReference type="AlphaFoldDB" id="A0A6G1BLF7"/>
<evidence type="ECO:0000313" key="1">
    <source>
        <dbReference type="EMBL" id="KAF0888702.1"/>
    </source>
</evidence>
<reference evidence="1 2" key="1">
    <citation type="submission" date="2019-11" db="EMBL/GenBank/DDBJ databases">
        <title>Whole genome sequence of Oryza granulata.</title>
        <authorList>
            <person name="Li W."/>
        </authorList>
    </citation>
    <scope>NUCLEOTIDE SEQUENCE [LARGE SCALE GENOMIC DNA]</scope>
    <source>
        <strain evidence="2">cv. Menghai</strain>
        <tissue evidence="1">Leaf</tissue>
    </source>
</reference>
<dbReference type="OrthoDB" id="10506324at2759"/>
<dbReference type="EMBL" id="SPHZ02000012">
    <property type="protein sequence ID" value="KAF0888702.1"/>
    <property type="molecule type" value="Genomic_DNA"/>
</dbReference>
<name>A0A6G1BLF7_9ORYZ</name>
<feature type="non-terminal residue" evidence="1">
    <location>
        <position position="139"/>
    </location>
</feature>
<sequence>MRVGANLLAKPPQSAPTSMWRGANHEAGVGDAYYGVVAAANRAFTMIDVELKMQNKKGGKKTNTRRLSLLGLAHICTYPVPSLDETGVTIEPSAHMCCWGEAPKVSQPADAARRNSPPLSSTGWTLGVDGSFIQADSSV</sequence>
<organism evidence="1 2">
    <name type="scientific">Oryza meyeriana var. granulata</name>
    <dbReference type="NCBI Taxonomy" id="110450"/>
    <lineage>
        <taxon>Eukaryota</taxon>
        <taxon>Viridiplantae</taxon>
        <taxon>Streptophyta</taxon>
        <taxon>Embryophyta</taxon>
        <taxon>Tracheophyta</taxon>
        <taxon>Spermatophyta</taxon>
        <taxon>Magnoliopsida</taxon>
        <taxon>Liliopsida</taxon>
        <taxon>Poales</taxon>
        <taxon>Poaceae</taxon>
        <taxon>BOP clade</taxon>
        <taxon>Oryzoideae</taxon>
        <taxon>Oryzeae</taxon>
        <taxon>Oryzinae</taxon>
        <taxon>Oryza</taxon>
        <taxon>Oryza meyeriana</taxon>
    </lineage>
</organism>
<evidence type="ECO:0000313" key="2">
    <source>
        <dbReference type="Proteomes" id="UP000479710"/>
    </source>
</evidence>
<protein>
    <submittedName>
        <fullName evidence="1">Uncharacterized protein</fullName>
    </submittedName>
</protein>
<comment type="caution">
    <text evidence="1">The sequence shown here is derived from an EMBL/GenBank/DDBJ whole genome shotgun (WGS) entry which is preliminary data.</text>
</comment>
<gene>
    <name evidence="1" type="ORF">E2562_016498</name>
</gene>